<protein>
    <submittedName>
        <fullName evidence="5">AraC family transcriptional regulator</fullName>
    </submittedName>
</protein>
<dbReference type="InterPro" id="IPR037923">
    <property type="entry name" value="HTH-like"/>
</dbReference>
<dbReference type="Pfam" id="PF02311">
    <property type="entry name" value="AraC_binding"/>
    <property type="match status" value="1"/>
</dbReference>
<dbReference type="PROSITE" id="PS01124">
    <property type="entry name" value="HTH_ARAC_FAMILY_2"/>
    <property type="match status" value="1"/>
</dbReference>
<dbReference type="SMART" id="SM00342">
    <property type="entry name" value="HTH_ARAC"/>
    <property type="match status" value="1"/>
</dbReference>
<dbReference type="PANTHER" id="PTHR43280">
    <property type="entry name" value="ARAC-FAMILY TRANSCRIPTIONAL REGULATOR"/>
    <property type="match status" value="1"/>
</dbReference>
<dbReference type="InterPro" id="IPR003313">
    <property type="entry name" value="AraC-bd"/>
</dbReference>
<dbReference type="PROSITE" id="PS00041">
    <property type="entry name" value="HTH_ARAC_FAMILY_1"/>
    <property type="match status" value="1"/>
</dbReference>
<evidence type="ECO:0000256" key="1">
    <source>
        <dbReference type="ARBA" id="ARBA00023015"/>
    </source>
</evidence>
<dbReference type="PANTHER" id="PTHR43280:SF28">
    <property type="entry name" value="HTH-TYPE TRANSCRIPTIONAL ACTIVATOR RHAS"/>
    <property type="match status" value="1"/>
</dbReference>
<organism evidence="5 6">
    <name type="scientific">Paenibacillus yanchengensis</name>
    <dbReference type="NCBI Taxonomy" id="2035833"/>
    <lineage>
        <taxon>Bacteria</taxon>
        <taxon>Bacillati</taxon>
        <taxon>Bacillota</taxon>
        <taxon>Bacilli</taxon>
        <taxon>Bacillales</taxon>
        <taxon>Paenibacillaceae</taxon>
        <taxon>Paenibacillus</taxon>
    </lineage>
</organism>
<dbReference type="InterPro" id="IPR009057">
    <property type="entry name" value="Homeodomain-like_sf"/>
</dbReference>
<name>A0ABW4YFI7_9BACL</name>
<evidence type="ECO:0000313" key="6">
    <source>
        <dbReference type="Proteomes" id="UP001597362"/>
    </source>
</evidence>
<evidence type="ECO:0000256" key="2">
    <source>
        <dbReference type="ARBA" id="ARBA00023125"/>
    </source>
</evidence>
<feature type="domain" description="HTH araC/xylS-type" evidence="4">
    <location>
        <begin position="178"/>
        <end position="276"/>
    </location>
</feature>
<dbReference type="Gene3D" id="2.60.120.10">
    <property type="entry name" value="Jelly Rolls"/>
    <property type="match status" value="1"/>
</dbReference>
<dbReference type="Proteomes" id="UP001597362">
    <property type="component" value="Unassembled WGS sequence"/>
</dbReference>
<dbReference type="RefSeq" id="WP_377769413.1">
    <property type="nucleotide sequence ID" value="NZ_JBHUHO010000005.1"/>
</dbReference>
<gene>
    <name evidence="5" type="ORF">ACFSJH_01500</name>
</gene>
<evidence type="ECO:0000313" key="5">
    <source>
        <dbReference type="EMBL" id="MFD2114429.1"/>
    </source>
</evidence>
<accession>A0ABW4YFI7</accession>
<dbReference type="Pfam" id="PF12833">
    <property type="entry name" value="HTH_18"/>
    <property type="match status" value="1"/>
</dbReference>
<dbReference type="SUPFAM" id="SSF51215">
    <property type="entry name" value="Regulatory protein AraC"/>
    <property type="match status" value="1"/>
</dbReference>
<dbReference type="InterPro" id="IPR014710">
    <property type="entry name" value="RmlC-like_jellyroll"/>
</dbReference>
<dbReference type="InterPro" id="IPR018062">
    <property type="entry name" value="HTH_AraC-typ_CS"/>
</dbReference>
<comment type="caution">
    <text evidence="5">The sequence shown here is derived from an EMBL/GenBank/DDBJ whole genome shotgun (WGS) entry which is preliminary data.</text>
</comment>
<reference evidence="6" key="1">
    <citation type="journal article" date="2019" name="Int. J. Syst. Evol. Microbiol.">
        <title>The Global Catalogue of Microorganisms (GCM) 10K type strain sequencing project: providing services to taxonomists for standard genome sequencing and annotation.</title>
        <authorList>
            <consortium name="The Broad Institute Genomics Platform"/>
            <consortium name="The Broad Institute Genome Sequencing Center for Infectious Disease"/>
            <person name="Wu L."/>
            <person name="Ma J."/>
        </authorList>
    </citation>
    <scope>NUCLEOTIDE SEQUENCE [LARGE SCALE GENOMIC DNA]</scope>
    <source>
        <strain evidence="6">GH52</strain>
    </source>
</reference>
<proteinExistence type="predicted"/>
<evidence type="ECO:0000259" key="4">
    <source>
        <dbReference type="PROSITE" id="PS01124"/>
    </source>
</evidence>
<dbReference type="EMBL" id="JBHUHO010000005">
    <property type="protein sequence ID" value="MFD2114429.1"/>
    <property type="molecule type" value="Genomic_DNA"/>
</dbReference>
<evidence type="ECO:0000256" key="3">
    <source>
        <dbReference type="ARBA" id="ARBA00023163"/>
    </source>
</evidence>
<dbReference type="InterPro" id="IPR018060">
    <property type="entry name" value="HTH_AraC"/>
</dbReference>
<keyword evidence="6" id="KW-1185">Reference proteome</keyword>
<dbReference type="Gene3D" id="1.10.10.60">
    <property type="entry name" value="Homeodomain-like"/>
    <property type="match status" value="2"/>
</dbReference>
<sequence length="300" mass="36014">MRFDPTGHQAFSIGTRQDYNPTLYYHTHTQYEIYYFYGDKANYLINDRIYVLEPGDLILMHGMTLHKAHVEPDIAYKRTTIHFDPYYFTKFMQPAYANDLLAPFRKLHNLRLQLRGEQKEMVEQLIEQMETLFSQKTSYSLQRFQTYLIDLMIIINQQCEQPLQAIEQFPSTKEEHVQSIITYIEKNFREQFTLEDLQDELHLSKYYLAKTFKEITGTTIFYFLMQRRIYEAKLKLIDSQMPITDISYEVGFKHPSHFSRAFKQHTEKTAEQYRKENQRTIQPAKPLMAERAIYESNKKN</sequence>
<keyword evidence="1" id="KW-0805">Transcription regulation</keyword>
<keyword evidence="3" id="KW-0804">Transcription</keyword>
<keyword evidence="2" id="KW-0238">DNA-binding</keyword>
<dbReference type="SUPFAM" id="SSF46689">
    <property type="entry name" value="Homeodomain-like"/>
    <property type="match status" value="2"/>
</dbReference>